<accession>A0AAE5WTX6</accession>
<dbReference type="PANTHER" id="PTHR33121:SF70">
    <property type="entry name" value="SIGNALING PROTEIN YKOW"/>
    <property type="match status" value="1"/>
</dbReference>
<dbReference type="Pfam" id="PF13185">
    <property type="entry name" value="GAF_2"/>
    <property type="match status" value="1"/>
</dbReference>
<evidence type="ECO:0000313" key="5">
    <source>
        <dbReference type="Proteomes" id="UP000220927"/>
    </source>
</evidence>
<sequence>MILTLQNAILEMIAKGEPLATTMAELCLRVESAVPGISASVLAYDGRCLHTLAAPSLPASYSAAIENLKAGPLAGSCGTAAYYGEPVIVADIATDPRWQDYRSLAMPIGIRACWSSPIKSGDRVVGTFAFYYREVRTPSDLEQKVIDACVHLCSIAIDREERVRERQRLTYTDALTGLPNRAAFDRVLNQELDISERAWGILLADLDNLKLVNDTFGHAAGDALINTVAVRLRAAVGAEAAFRLGGDEFALIVFPMQSLGLERTATEILAALALPAECDGHVVVPAATIGGALPEDGLTPDQIRRNADVALYHAKENNRGKYLQFHRGLGTALTRRFRAVRDVSLALSQGRINPHYQPIVRIDTREIVGFEALCRMTTPSGEVIAAAHFQEAAKDARVAAELTQRMMTSVAHDMRSWLDAGLPLQHVGINLSAADFRAGALREKICKAFDEAEVPLDHVILEVTESVYLGQRDHVVAAEIKALRAEGIKVALDDFGTGFASLTHLLTIPVDILKIDKSFVDRLTPGDAGLFIVEGLIGIASNLGVRVVAEGIESEAQAEQLEKLGCKLGQGYLFSKAVNRVEATTLLRDRAQRPPHQTAANGVRSRQGSLPRHEFI</sequence>
<feature type="domain" description="EAL" evidence="2">
    <location>
        <begin position="336"/>
        <end position="591"/>
    </location>
</feature>
<dbReference type="SMART" id="SM00052">
    <property type="entry name" value="EAL"/>
    <property type="match status" value="1"/>
</dbReference>
<organism evidence="4 5">
    <name type="scientific">Rhizobium acidisoli</name>
    <dbReference type="NCBI Taxonomy" id="1538158"/>
    <lineage>
        <taxon>Bacteria</taxon>
        <taxon>Pseudomonadati</taxon>
        <taxon>Pseudomonadota</taxon>
        <taxon>Alphaproteobacteria</taxon>
        <taxon>Hyphomicrobiales</taxon>
        <taxon>Rhizobiaceae</taxon>
        <taxon>Rhizobium/Agrobacterium group</taxon>
        <taxon>Rhizobium</taxon>
    </lineage>
</organism>
<dbReference type="InterPro" id="IPR043128">
    <property type="entry name" value="Rev_trsase/Diguanyl_cyclase"/>
</dbReference>
<dbReference type="Pfam" id="PF00563">
    <property type="entry name" value="EAL"/>
    <property type="match status" value="1"/>
</dbReference>
<dbReference type="InterPro" id="IPR001633">
    <property type="entry name" value="EAL_dom"/>
</dbReference>
<dbReference type="SUPFAM" id="SSF55073">
    <property type="entry name" value="Nucleotide cyclase"/>
    <property type="match status" value="1"/>
</dbReference>
<geneLocation type="plasmid" evidence="5">
    <name>prapfh23c</name>
</geneLocation>
<feature type="region of interest" description="Disordered" evidence="1">
    <location>
        <begin position="590"/>
        <end position="616"/>
    </location>
</feature>
<keyword evidence="4" id="KW-0614">Plasmid</keyword>
<protein>
    <submittedName>
        <fullName evidence="4">EAL domain-containing protein</fullName>
    </submittedName>
</protein>
<dbReference type="EMBL" id="CP035001">
    <property type="protein sequence ID" value="QAS82521.1"/>
    <property type="molecule type" value="Genomic_DNA"/>
</dbReference>
<dbReference type="Gene3D" id="3.20.20.450">
    <property type="entry name" value="EAL domain"/>
    <property type="match status" value="1"/>
</dbReference>
<dbReference type="Proteomes" id="UP000220927">
    <property type="component" value="Plasmid pRapFH23c"/>
</dbReference>
<dbReference type="Pfam" id="PF00990">
    <property type="entry name" value="GGDEF"/>
    <property type="match status" value="1"/>
</dbReference>
<dbReference type="KEGG" id="rad:CO657_30660"/>
<dbReference type="InterPro" id="IPR003018">
    <property type="entry name" value="GAF"/>
</dbReference>
<dbReference type="RefSeq" id="WP_054184725.1">
    <property type="nucleotide sequence ID" value="NZ_CP035001.1"/>
</dbReference>
<proteinExistence type="predicted"/>
<dbReference type="Gene3D" id="3.30.450.40">
    <property type="match status" value="1"/>
</dbReference>
<dbReference type="PROSITE" id="PS50887">
    <property type="entry name" value="GGDEF"/>
    <property type="match status" value="1"/>
</dbReference>
<dbReference type="InterPro" id="IPR029016">
    <property type="entry name" value="GAF-like_dom_sf"/>
</dbReference>
<gene>
    <name evidence="4" type="ORF">CO657_30660</name>
</gene>
<dbReference type="PROSITE" id="PS50883">
    <property type="entry name" value="EAL"/>
    <property type="match status" value="1"/>
</dbReference>
<dbReference type="GO" id="GO:0071111">
    <property type="term" value="F:cyclic-guanylate-specific phosphodiesterase activity"/>
    <property type="evidence" value="ECO:0007669"/>
    <property type="project" value="InterPro"/>
</dbReference>
<name>A0AAE5WTX6_9HYPH</name>
<feature type="domain" description="GGDEF" evidence="3">
    <location>
        <begin position="197"/>
        <end position="327"/>
    </location>
</feature>
<keyword evidence="5" id="KW-1185">Reference proteome</keyword>
<dbReference type="PANTHER" id="PTHR33121">
    <property type="entry name" value="CYCLIC DI-GMP PHOSPHODIESTERASE PDEF"/>
    <property type="match status" value="1"/>
</dbReference>
<dbReference type="SUPFAM" id="SSF141868">
    <property type="entry name" value="EAL domain-like"/>
    <property type="match status" value="1"/>
</dbReference>
<dbReference type="InterPro" id="IPR000160">
    <property type="entry name" value="GGDEF_dom"/>
</dbReference>
<evidence type="ECO:0000256" key="1">
    <source>
        <dbReference type="SAM" id="MobiDB-lite"/>
    </source>
</evidence>
<dbReference type="NCBIfam" id="TIGR00254">
    <property type="entry name" value="GGDEF"/>
    <property type="match status" value="1"/>
</dbReference>
<feature type="compositionally biased region" description="Polar residues" evidence="1">
    <location>
        <begin position="598"/>
        <end position="608"/>
    </location>
</feature>
<dbReference type="InterPro" id="IPR029787">
    <property type="entry name" value="Nucleotide_cyclase"/>
</dbReference>
<dbReference type="SMART" id="SM00065">
    <property type="entry name" value="GAF"/>
    <property type="match status" value="1"/>
</dbReference>
<evidence type="ECO:0000259" key="2">
    <source>
        <dbReference type="PROSITE" id="PS50883"/>
    </source>
</evidence>
<dbReference type="CDD" id="cd01948">
    <property type="entry name" value="EAL"/>
    <property type="match status" value="1"/>
</dbReference>
<dbReference type="SUPFAM" id="SSF55781">
    <property type="entry name" value="GAF domain-like"/>
    <property type="match status" value="1"/>
</dbReference>
<evidence type="ECO:0000259" key="3">
    <source>
        <dbReference type="PROSITE" id="PS50887"/>
    </source>
</evidence>
<dbReference type="AlphaFoldDB" id="A0AAE5WTX6"/>
<dbReference type="InterPro" id="IPR050706">
    <property type="entry name" value="Cyclic-di-GMP_PDE-like"/>
</dbReference>
<dbReference type="Gene3D" id="3.30.70.270">
    <property type="match status" value="1"/>
</dbReference>
<dbReference type="SMART" id="SM00267">
    <property type="entry name" value="GGDEF"/>
    <property type="match status" value="1"/>
</dbReference>
<dbReference type="CDD" id="cd01949">
    <property type="entry name" value="GGDEF"/>
    <property type="match status" value="1"/>
</dbReference>
<evidence type="ECO:0000313" key="4">
    <source>
        <dbReference type="EMBL" id="QAS82521.1"/>
    </source>
</evidence>
<reference evidence="4 5" key="1">
    <citation type="submission" date="2019-01" db="EMBL/GenBank/DDBJ databases">
        <title>Genomic insights into the origins and evolution of symbiotic genes in the Phaseolus vulgaris microsymbionts.</title>
        <authorList>
            <person name="Tong W."/>
        </authorList>
    </citation>
    <scope>NUCLEOTIDE SEQUENCE [LARGE SCALE GENOMIC DNA]</scope>
    <source>
        <strain evidence="4 5">FH23</strain>
        <plasmid evidence="5">prapfh23c</plasmid>
    </source>
</reference>
<dbReference type="InterPro" id="IPR035919">
    <property type="entry name" value="EAL_sf"/>
</dbReference>